<dbReference type="Proteomes" id="UP001189429">
    <property type="component" value="Unassembled WGS sequence"/>
</dbReference>
<comment type="caution">
    <text evidence="1">The sequence shown here is derived from an EMBL/GenBank/DDBJ whole genome shotgun (WGS) entry which is preliminary data.</text>
</comment>
<protein>
    <submittedName>
        <fullName evidence="1">Uncharacterized protein</fullName>
    </submittedName>
</protein>
<reference evidence="1" key="1">
    <citation type="submission" date="2023-10" db="EMBL/GenBank/DDBJ databases">
        <authorList>
            <person name="Chen Y."/>
            <person name="Shah S."/>
            <person name="Dougan E. K."/>
            <person name="Thang M."/>
            <person name="Chan C."/>
        </authorList>
    </citation>
    <scope>NUCLEOTIDE SEQUENCE [LARGE SCALE GENOMIC DNA]</scope>
</reference>
<dbReference type="EMBL" id="CAUYUJ010018447">
    <property type="protein sequence ID" value="CAK0883670.1"/>
    <property type="molecule type" value="Genomic_DNA"/>
</dbReference>
<feature type="non-terminal residue" evidence="1">
    <location>
        <position position="58"/>
    </location>
</feature>
<sequence length="58" mass="6071">GARGIGGPLCQHQRRARDPRLQGVAAAAAVLLGLCSPGAAKAGPVLQQRLRRPRHLQV</sequence>
<evidence type="ECO:0000313" key="2">
    <source>
        <dbReference type="Proteomes" id="UP001189429"/>
    </source>
</evidence>
<organism evidence="1 2">
    <name type="scientific">Prorocentrum cordatum</name>
    <dbReference type="NCBI Taxonomy" id="2364126"/>
    <lineage>
        <taxon>Eukaryota</taxon>
        <taxon>Sar</taxon>
        <taxon>Alveolata</taxon>
        <taxon>Dinophyceae</taxon>
        <taxon>Prorocentrales</taxon>
        <taxon>Prorocentraceae</taxon>
        <taxon>Prorocentrum</taxon>
    </lineage>
</organism>
<gene>
    <name evidence="1" type="ORF">PCOR1329_LOCUS65821</name>
</gene>
<proteinExistence type="predicted"/>
<keyword evidence="2" id="KW-1185">Reference proteome</keyword>
<name>A0ABN9WBK6_9DINO</name>
<feature type="non-terminal residue" evidence="1">
    <location>
        <position position="1"/>
    </location>
</feature>
<evidence type="ECO:0000313" key="1">
    <source>
        <dbReference type="EMBL" id="CAK0883670.1"/>
    </source>
</evidence>
<accession>A0ABN9WBK6</accession>